<organism evidence="2 3">
    <name type="scientific">Candidatus Falkowbacteria bacterium RIFOXYA2_FULL_47_9</name>
    <dbReference type="NCBI Taxonomy" id="1797995"/>
    <lineage>
        <taxon>Bacteria</taxon>
        <taxon>Candidatus Falkowiibacteriota</taxon>
    </lineage>
</organism>
<dbReference type="AlphaFoldDB" id="A0A1F5SJ44"/>
<evidence type="ECO:0000313" key="3">
    <source>
        <dbReference type="Proteomes" id="UP000178925"/>
    </source>
</evidence>
<reference evidence="2 3" key="1">
    <citation type="journal article" date="2016" name="Nat. Commun.">
        <title>Thousands of microbial genomes shed light on interconnected biogeochemical processes in an aquifer system.</title>
        <authorList>
            <person name="Anantharaman K."/>
            <person name="Brown C.T."/>
            <person name="Hug L.A."/>
            <person name="Sharon I."/>
            <person name="Castelle C.J."/>
            <person name="Probst A.J."/>
            <person name="Thomas B.C."/>
            <person name="Singh A."/>
            <person name="Wilkins M.J."/>
            <person name="Karaoz U."/>
            <person name="Brodie E.L."/>
            <person name="Williams K.H."/>
            <person name="Hubbard S.S."/>
            <person name="Banfield J.F."/>
        </authorList>
    </citation>
    <scope>NUCLEOTIDE SEQUENCE [LARGE SCALE GENOMIC DNA]</scope>
</reference>
<keyword evidence="1" id="KW-0812">Transmembrane</keyword>
<feature type="transmembrane region" description="Helical" evidence="1">
    <location>
        <begin position="33"/>
        <end position="54"/>
    </location>
</feature>
<comment type="caution">
    <text evidence="2">The sequence shown here is derived from an EMBL/GenBank/DDBJ whole genome shotgun (WGS) entry which is preliminary data.</text>
</comment>
<sequence>MLKIIARELFYVFTAAILIFSLMELIAPNIVQAHISLNLILILWLASGMVLLVMNKNQI</sequence>
<keyword evidence="1" id="KW-1133">Transmembrane helix</keyword>
<evidence type="ECO:0000256" key="1">
    <source>
        <dbReference type="SAM" id="Phobius"/>
    </source>
</evidence>
<gene>
    <name evidence="2" type="ORF">A2242_01780</name>
</gene>
<keyword evidence="1" id="KW-0472">Membrane</keyword>
<evidence type="ECO:0000313" key="2">
    <source>
        <dbReference type="EMBL" id="OGF26679.1"/>
    </source>
</evidence>
<accession>A0A1F5SJ44</accession>
<protein>
    <submittedName>
        <fullName evidence="2">Uncharacterized protein</fullName>
    </submittedName>
</protein>
<dbReference type="EMBL" id="MFGC01000033">
    <property type="protein sequence ID" value="OGF26679.1"/>
    <property type="molecule type" value="Genomic_DNA"/>
</dbReference>
<name>A0A1F5SJ44_9BACT</name>
<dbReference type="Proteomes" id="UP000178925">
    <property type="component" value="Unassembled WGS sequence"/>
</dbReference>
<feature type="transmembrane region" description="Helical" evidence="1">
    <location>
        <begin position="9"/>
        <end position="27"/>
    </location>
</feature>
<proteinExistence type="predicted"/>
<dbReference type="STRING" id="1797995.A2242_01780"/>